<keyword evidence="5 17" id="KW-0436">Ligase</keyword>
<comment type="caution">
    <text evidence="17">Lacks conserved residue(s) required for the propagation of feature annotation.</text>
</comment>
<proteinExistence type="inferred from homology"/>
<dbReference type="Pfam" id="PF02786">
    <property type="entry name" value="CPSase_L_D2"/>
    <property type="match status" value="2"/>
</dbReference>
<feature type="region of interest" description="Carboxyphosphate synthetic domain" evidence="17">
    <location>
        <begin position="1"/>
        <end position="401"/>
    </location>
</feature>
<feature type="domain" description="MGS-like" evidence="19">
    <location>
        <begin position="930"/>
        <end position="1066"/>
    </location>
</feature>
<dbReference type="Proteomes" id="UP000050331">
    <property type="component" value="Chromosome"/>
</dbReference>
<protein>
    <recommendedName>
        <fullName evidence="17">Carbamoyl phosphate synthase large chain</fullName>
        <ecNumber evidence="17">6.3.4.16</ecNumber>
        <ecNumber evidence="17">6.3.5.5</ecNumber>
    </recommendedName>
    <alternativeName>
        <fullName evidence="17">Carbamoyl phosphate synthetase ammonia chain</fullName>
    </alternativeName>
</protein>
<dbReference type="SMART" id="SM01096">
    <property type="entry name" value="CPSase_L_D3"/>
    <property type="match status" value="1"/>
</dbReference>
<evidence type="ECO:0000256" key="16">
    <source>
        <dbReference type="ARBA" id="ARBA00060037"/>
    </source>
</evidence>
<dbReference type="EMBL" id="CP013862">
    <property type="protein sequence ID" value="ALX47405.1"/>
    <property type="molecule type" value="Genomic_DNA"/>
</dbReference>
<dbReference type="FunFam" id="3.30.470.20:FF:000001">
    <property type="entry name" value="Carbamoyl-phosphate synthase large chain"/>
    <property type="match status" value="1"/>
</dbReference>
<feature type="binding site" evidence="17">
    <location>
        <position position="215"/>
    </location>
    <ligand>
        <name>ATP</name>
        <dbReference type="ChEBI" id="CHEBI:30616"/>
        <label>1</label>
    </ligand>
</feature>
<feature type="binding site" evidence="17">
    <location>
        <position position="210"/>
    </location>
    <ligand>
        <name>ATP</name>
        <dbReference type="ChEBI" id="CHEBI:30616"/>
        <label>1</label>
    </ligand>
</feature>
<keyword evidence="12 17" id="KW-0665">Pyrimidine biosynthesis</keyword>
<evidence type="ECO:0000256" key="9">
    <source>
        <dbReference type="ARBA" id="ARBA00022741"/>
    </source>
</evidence>
<dbReference type="InterPro" id="IPR036897">
    <property type="entry name" value="CarbamoylP_synth_lsu_oligo_sf"/>
</dbReference>
<dbReference type="UniPathway" id="UPA00068">
    <property type="reaction ID" value="UER00171"/>
</dbReference>
<dbReference type="NCBIfam" id="TIGR01369">
    <property type="entry name" value="CPSaseII_lrg"/>
    <property type="match status" value="1"/>
</dbReference>
<feature type="binding site" evidence="17">
    <location>
        <position position="241"/>
    </location>
    <ligand>
        <name>ATP</name>
        <dbReference type="ChEBI" id="CHEBI:30616"/>
        <label>1</label>
    </ligand>
</feature>
<dbReference type="PROSITE" id="PS00867">
    <property type="entry name" value="CPSASE_2"/>
    <property type="match status" value="2"/>
</dbReference>
<dbReference type="Gene3D" id="3.30.470.20">
    <property type="entry name" value="ATP-grasp fold, B domain"/>
    <property type="match status" value="2"/>
</dbReference>
<dbReference type="CDD" id="cd01424">
    <property type="entry name" value="MGS_CPS_II"/>
    <property type="match status" value="1"/>
</dbReference>
<evidence type="ECO:0000313" key="20">
    <source>
        <dbReference type="EMBL" id="ALX47405.1"/>
    </source>
</evidence>
<feature type="binding site" evidence="17">
    <location>
        <position position="298"/>
    </location>
    <ligand>
        <name>Mg(2+)</name>
        <dbReference type="ChEBI" id="CHEBI:18420"/>
        <label>2</label>
    </ligand>
</feature>
<feature type="binding site" evidence="17">
    <location>
        <position position="284"/>
    </location>
    <ligand>
        <name>Mg(2+)</name>
        <dbReference type="ChEBI" id="CHEBI:18420"/>
        <label>1</label>
    </ligand>
</feature>
<dbReference type="FunFam" id="1.10.1030.10:FF:000002">
    <property type="entry name" value="Carbamoyl-phosphate synthase large chain"/>
    <property type="match status" value="1"/>
</dbReference>
<feature type="binding site" evidence="17">
    <location>
        <position position="208"/>
    </location>
    <ligand>
        <name>ATP</name>
        <dbReference type="ChEBI" id="CHEBI:30616"/>
        <label>1</label>
    </ligand>
</feature>
<reference evidence="20 21" key="1">
    <citation type="submission" date="2016-01" db="EMBL/GenBank/DDBJ databases">
        <title>Complete genome sequence of strain Lentibacillus amyloliquefaciens LAM0015T isolated from saline sediment.</title>
        <authorList>
            <person name="Wang J.-L."/>
            <person name="He M.-X."/>
        </authorList>
    </citation>
    <scope>NUCLEOTIDE SEQUENCE [LARGE SCALE GENOMIC DNA]</scope>
    <source>
        <strain evidence="20 21">LAM0015</strain>
    </source>
</reference>
<evidence type="ECO:0000259" key="19">
    <source>
        <dbReference type="PROSITE" id="PS51855"/>
    </source>
</evidence>
<comment type="subunit">
    <text evidence="17">Composed of two chains; the small (or glutamine) chain promotes the hydrolysis of glutamine to ammonia, which is used by the large (or ammonia) chain to synthesize carbamoyl phosphate. Tetramer of heterodimers (alpha,beta)4.</text>
</comment>
<evidence type="ECO:0000256" key="8">
    <source>
        <dbReference type="ARBA" id="ARBA00022737"/>
    </source>
</evidence>
<comment type="cofactor">
    <cofactor evidence="1">
        <name>Mn(2+)</name>
        <dbReference type="ChEBI" id="CHEBI:29035"/>
    </cofactor>
</comment>
<dbReference type="GO" id="GO:0005737">
    <property type="term" value="C:cytoplasm"/>
    <property type="evidence" value="ECO:0007669"/>
    <property type="project" value="TreeGrafter"/>
</dbReference>
<dbReference type="EC" id="6.3.5.5" evidence="17"/>
<comment type="pathway">
    <text evidence="2 17">Amino-acid biosynthesis; L-arginine biosynthesis; carbamoyl phosphate from bicarbonate: step 1/1.</text>
</comment>
<keyword evidence="9 17" id="KW-0547">Nucleotide-binding</keyword>
<dbReference type="GO" id="GO:0046872">
    <property type="term" value="F:metal ion binding"/>
    <property type="evidence" value="ECO:0007669"/>
    <property type="project" value="UniProtKB-KW"/>
</dbReference>
<evidence type="ECO:0000256" key="15">
    <source>
        <dbReference type="ARBA" id="ARBA00048816"/>
    </source>
</evidence>
<feature type="binding site" evidence="17">
    <location>
        <position position="748"/>
    </location>
    <ligand>
        <name>ATP</name>
        <dbReference type="ChEBI" id="CHEBI:30616"/>
        <label>2</label>
    </ligand>
</feature>
<dbReference type="Pfam" id="PF02787">
    <property type="entry name" value="CPSase_L_D3"/>
    <property type="match status" value="1"/>
</dbReference>
<evidence type="ECO:0000313" key="21">
    <source>
        <dbReference type="Proteomes" id="UP000050331"/>
    </source>
</evidence>
<feature type="binding site" evidence="17">
    <location>
        <position position="284"/>
    </location>
    <ligand>
        <name>ATP</name>
        <dbReference type="ChEBI" id="CHEBI:30616"/>
        <label>1</label>
    </ligand>
</feature>
<keyword evidence="13" id="KW-0464">Manganese</keyword>
<feature type="binding site" evidence="17">
    <location>
        <position position="298"/>
    </location>
    <ligand>
        <name>ATP</name>
        <dbReference type="ChEBI" id="CHEBI:30616"/>
        <label>1</label>
    </ligand>
</feature>
<evidence type="ECO:0000256" key="10">
    <source>
        <dbReference type="ARBA" id="ARBA00022840"/>
    </source>
</evidence>
<dbReference type="STRING" id="1472767.AOX59_01600"/>
<feature type="region of interest" description="Allosteric domain" evidence="17">
    <location>
        <begin position="930"/>
        <end position="1066"/>
    </location>
</feature>
<dbReference type="EC" id="6.3.4.16" evidence="17"/>
<comment type="function">
    <text evidence="17">Large subunit of the glutamine-dependent carbamoyl phosphate synthetase (CPSase). CPSase catalyzes the formation of carbamoyl phosphate from the ammonia moiety of glutamine, carbonate, and phosphate donated by ATP, constituting the first step of 2 biosynthetic pathways, one leading to arginine and/or urea and the other to pyrimidine nucleotides. The large subunit (synthetase) binds the substrates ammonia (free or transferred from glutamine from the small subunit), hydrogencarbonate and ATP and carries out an ATP-coupled ligase reaction, activating hydrogencarbonate by forming carboxy phosphate which reacts with ammonia to form carbamoyl phosphate.</text>
</comment>
<dbReference type="InterPro" id="IPR033937">
    <property type="entry name" value="MGS_CPS_CarB"/>
</dbReference>
<evidence type="ECO:0000256" key="14">
    <source>
        <dbReference type="ARBA" id="ARBA00047359"/>
    </source>
</evidence>
<keyword evidence="21" id="KW-1185">Reference proteome</keyword>
<dbReference type="InterPro" id="IPR016185">
    <property type="entry name" value="PreATP-grasp_dom_sf"/>
</dbReference>
<evidence type="ECO:0000259" key="18">
    <source>
        <dbReference type="PROSITE" id="PS50975"/>
    </source>
</evidence>
<dbReference type="GO" id="GO:0006526">
    <property type="term" value="P:L-arginine biosynthetic process"/>
    <property type="evidence" value="ECO:0007669"/>
    <property type="project" value="UniProtKB-UniRule"/>
</dbReference>
<dbReference type="FunFam" id="3.40.50.1380:FF:000011">
    <property type="entry name" value="Carbamoyl-phosphate synthase large chain"/>
    <property type="match status" value="1"/>
</dbReference>
<dbReference type="InterPro" id="IPR036914">
    <property type="entry name" value="MGS-like_dom_sf"/>
</dbReference>
<feature type="binding site" evidence="17">
    <location>
        <position position="707"/>
    </location>
    <ligand>
        <name>ATP</name>
        <dbReference type="ChEBI" id="CHEBI:30616"/>
        <label>2</label>
    </ligand>
</feature>
<evidence type="ECO:0000256" key="5">
    <source>
        <dbReference type="ARBA" id="ARBA00022598"/>
    </source>
</evidence>
<feature type="binding site" evidence="17">
    <location>
        <position position="820"/>
    </location>
    <ligand>
        <name>ATP</name>
        <dbReference type="ChEBI" id="CHEBI:30616"/>
        <label>2</label>
    </ligand>
</feature>
<feature type="binding site" evidence="17">
    <location>
        <position position="832"/>
    </location>
    <ligand>
        <name>ATP</name>
        <dbReference type="ChEBI" id="CHEBI:30616"/>
        <label>2</label>
    </ligand>
</feature>
<dbReference type="SMART" id="SM00851">
    <property type="entry name" value="MGS"/>
    <property type="match status" value="1"/>
</dbReference>
<dbReference type="Pfam" id="PF02142">
    <property type="entry name" value="MGS"/>
    <property type="match status" value="1"/>
</dbReference>
<feature type="binding site" evidence="17">
    <location>
        <position position="832"/>
    </location>
    <ligand>
        <name>Mn(2+)</name>
        <dbReference type="ChEBI" id="CHEBI:29035"/>
        <label>3</label>
    </ligand>
</feature>
<dbReference type="InterPro" id="IPR011761">
    <property type="entry name" value="ATP-grasp"/>
</dbReference>
<dbReference type="KEGG" id="lao:AOX59_01600"/>
<dbReference type="PROSITE" id="PS00866">
    <property type="entry name" value="CPSASE_1"/>
    <property type="match status" value="1"/>
</dbReference>
<evidence type="ECO:0000256" key="7">
    <source>
        <dbReference type="ARBA" id="ARBA00022723"/>
    </source>
</evidence>
<feature type="binding site" evidence="17">
    <location>
        <position position="779"/>
    </location>
    <ligand>
        <name>ATP</name>
        <dbReference type="ChEBI" id="CHEBI:30616"/>
        <label>2</label>
    </ligand>
</feature>
<feature type="binding site" evidence="17">
    <location>
        <position position="300"/>
    </location>
    <ligand>
        <name>Mg(2+)</name>
        <dbReference type="ChEBI" id="CHEBI:18420"/>
        <label>2</label>
    </ligand>
</feature>
<dbReference type="InterPro" id="IPR058047">
    <property type="entry name" value="CPSase_preATP-grasp"/>
</dbReference>
<comment type="similarity">
    <text evidence="3 17">Belongs to the CarB family.</text>
</comment>
<dbReference type="AlphaFoldDB" id="A0A0U4FA85"/>
<dbReference type="Gene3D" id="3.40.50.1380">
    <property type="entry name" value="Methylglyoxal synthase-like domain"/>
    <property type="match status" value="1"/>
</dbReference>
<dbReference type="Gene3D" id="3.40.50.20">
    <property type="match status" value="2"/>
</dbReference>
<feature type="binding site" evidence="17">
    <location>
        <position position="175"/>
    </location>
    <ligand>
        <name>ATP</name>
        <dbReference type="ChEBI" id="CHEBI:30616"/>
        <label>1</label>
    </ligand>
</feature>
<feature type="binding site" evidence="17">
    <location>
        <position position="169"/>
    </location>
    <ligand>
        <name>ATP</name>
        <dbReference type="ChEBI" id="CHEBI:30616"/>
        <label>1</label>
    </ligand>
</feature>
<comment type="function">
    <text evidence="16">Small subunit of the glutamine-dependent carbamoyl phosphate synthetase (CPSase). CPSase catalyzes the formation of carbamoyl phosphate from the ammonia moiety of glutamine, carbonate, and phosphate donated by ATP, constituting the first step of the biosynthetic pathway leading to pyrimidine nucleotides. The large subunit (synthetase) binds the substrates ammonia (free or transferred from glutamine from the small subunit), hydrogencarbonate and ATP and carries out an ATP-coupled ligase reaction, activating hydrogencarbonate by forming carboxy phosphate which reacts with ammonia to form carbamoyl phosphate.</text>
</comment>
<dbReference type="NCBIfam" id="NF009455">
    <property type="entry name" value="PRK12815.1"/>
    <property type="match status" value="1"/>
</dbReference>
<feature type="binding site" evidence="17">
    <location>
        <position position="780"/>
    </location>
    <ligand>
        <name>ATP</name>
        <dbReference type="ChEBI" id="CHEBI:30616"/>
        <label>2</label>
    </ligand>
</feature>
<feature type="binding site" evidence="17">
    <location>
        <position position="300"/>
    </location>
    <ligand>
        <name>Mn(2+)</name>
        <dbReference type="ChEBI" id="CHEBI:29035"/>
        <label>2</label>
    </ligand>
</feature>
<dbReference type="SUPFAM" id="SSF56059">
    <property type="entry name" value="Glutathione synthetase ATP-binding domain-like"/>
    <property type="match status" value="2"/>
</dbReference>
<keyword evidence="7" id="KW-0479">Metal-binding</keyword>
<feature type="binding site" evidence="17">
    <location>
        <position position="298"/>
    </location>
    <ligand>
        <name>Mn(2+)</name>
        <dbReference type="ChEBI" id="CHEBI:29035"/>
        <label>2</label>
    </ligand>
</feature>
<dbReference type="NCBIfam" id="NF003671">
    <property type="entry name" value="PRK05294.1"/>
    <property type="match status" value="1"/>
</dbReference>
<dbReference type="OrthoDB" id="9804197at2"/>
<dbReference type="UniPathway" id="UPA00070">
    <property type="reaction ID" value="UER00115"/>
</dbReference>
<evidence type="ECO:0000256" key="6">
    <source>
        <dbReference type="ARBA" id="ARBA00022605"/>
    </source>
</evidence>
<dbReference type="InterPro" id="IPR006275">
    <property type="entry name" value="CPSase_lsu"/>
</dbReference>
<comment type="catalytic activity">
    <reaction evidence="15 17">
        <text>hydrogencarbonate + L-glutamine + 2 ATP + H2O = carbamoyl phosphate + L-glutamate + 2 ADP + phosphate + 2 H(+)</text>
        <dbReference type="Rhea" id="RHEA:18633"/>
        <dbReference type="ChEBI" id="CHEBI:15377"/>
        <dbReference type="ChEBI" id="CHEBI:15378"/>
        <dbReference type="ChEBI" id="CHEBI:17544"/>
        <dbReference type="ChEBI" id="CHEBI:29985"/>
        <dbReference type="ChEBI" id="CHEBI:30616"/>
        <dbReference type="ChEBI" id="CHEBI:43474"/>
        <dbReference type="ChEBI" id="CHEBI:58228"/>
        <dbReference type="ChEBI" id="CHEBI:58359"/>
        <dbReference type="ChEBI" id="CHEBI:456216"/>
        <dbReference type="EC" id="6.3.5.5"/>
    </reaction>
</comment>
<dbReference type="Pfam" id="PF25596">
    <property type="entry name" value="CPSase_L_D1"/>
    <property type="match status" value="2"/>
</dbReference>
<sequence length="1066" mass="117684">MPKNTSIKKILVIGSGPIVIGQAAEFDYSGSQACQALKEEGYTVVLANSNPATIMTDETVADQIYMEPLTVDFLTKIIRKEQPDAILPTLGGQTALNLAVELEKTGILQEHDAELLGTSLSAIEQAEDREKFRALMGELDEPVPDSQIVHSVEEARDFARDIGYPVIVRPAYTLGGTGGGMCYDEAELQEIARNGLALSPVNQCLIEKNISGFKEIEYEVMRDKEDQAIVVCNMENVDPVGIHTGDSIVVAPSQTLSDREYQLLRNASLKIIRALDIEGGCNVQLALAPDSFNYYVIEVNPRVSRSSALASKATGYPIAKMAAKIAAGLTLEKIVNPITGTTYACFEPALDYVVTKIPRFPFDKFATGNRHLGTQMKATGEIMAIGRNFEESLLKGVRSLDIGAEELWLPDLTDVSVEALKTRLKKADDERLFVLAEVFRRGLTVDEIWQLTKIDRFFLVKIEQLIALEIRLSENRFLPEALQEAKLLGLSDSHIARLWDTTIDVIYERRMENNITPVYKMVDTCAAEFESETPYFYSSYEEENESLKSDRKKILVLGSGPIRIGQGIEFDYATVHSVLAIKEMGYEAIIMNNNPETVSTDFSISDKLYFEPLTLEDVMHVINLEQPEGVIVQFGGQTAINLAERLKRRGVTILGTNLEAIDKAEDRDQFEQLLNDLNLLRPKGKTVPKLDQAEEAAHKIGYPVLLRPSYVIGGSRMEIVYDDNELHHYLAKSNGVDDAHPILIDKYITGIEVEVDAISDGETVIVPGIMEHIERAGVHSGDSIAVYPPQRLSDIVKQKCMAATEKITRELRVKGLINIQFIIRDDDVYVLEVNPRASRTIPFLSKITGVRMAKLATRCILGEALADMGYDSGILPEKDDVSVKVPVFSFEKLRSVDTILGPEMKSTGEAIGHDKTLEKGLYKGLIAAGLSVPKEGAVLLTVADKDKAETLEIAERFQQLGFQLYATEGTADYMNKADIPVTQVDKIGSSDRNVLSVIENGDVQIVVNTLTSGKKPRSDGFMIRRESVEHGIACLTNLDTALAILNVIDATTFSAQPMIDKQAVLI</sequence>
<dbReference type="InterPro" id="IPR005479">
    <property type="entry name" value="CPAse_ATP-bd"/>
</dbReference>
<accession>A0A0U4FA85</accession>
<dbReference type="PANTHER" id="PTHR11405:SF53">
    <property type="entry name" value="CARBAMOYL-PHOSPHATE SYNTHASE [AMMONIA], MITOCHONDRIAL"/>
    <property type="match status" value="1"/>
</dbReference>
<dbReference type="Gene3D" id="1.10.1030.10">
    <property type="entry name" value="Carbamoyl-phosphate synthetase, large subunit oligomerisation domain"/>
    <property type="match status" value="1"/>
</dbReference>
<keyword evidence="10 17" id="KW-0067">ATP-binding</keyword>
<feature type="binding site" evidence="17">
    <location>
        <position position="834"/>
    </location>
    <ligand>
        <name>Mn(2+)</name>
        <dbReference type="ChEBI" id="CHEBI:29035"/>
        <label>4</label>
    </ligand>
</feature>
<dbReference type="InterPro" id="IPR005480">
    <property type="entry name" value="CPSase_lsu_oligo"/>
</dbReference>
<dbReference type="PRINTS" id="PR00098">
    <property type="entry name" value="CPSASE"/>
</dbReference>
<dbReference type="HAMAP" id="MF_01210_B">
    <property type="entry name" value="CPSase_L_chain_B"/>
    <property type="match status" value="1"/>
</dbReference>
<keyword evidence="4 17" id="KW-0055">Arginine biosynthesis</keyword>
<feature type="binding site" evidence="17">
    <location>
        <position position="298"/>
    </location>
    <ligand>
        <name>Mg(2+)</name>
        <dbReference type="ChEBI" id="CHEBI:18420"/>
        <label>1</label>
    </ligand>
</feature>
<comment type="cofactor">
    <cofactor evidence="17">
        <name>Mg(2+)</name>
        <dbReference type="ChEBI" id="CHEBI:18420"/>
    </cofactor>
    <cofactor evidence="17">
        <name>Mn(2+)</name>
        <dbReference type="ChEBI" id="CHEBI:29035"/>
    </cofactor>
    <text evidence="17">Binds 4 Mg(2+) or Mn(2+) ions per subunit.</text>
</comment>
<dbReference type="PROSITE" id="PS50975">
    <property type="entry name" value="ATP_GRASP"/>
    <property type="match status" value="2"/>
</dbReference>
<dbReference type="GO" id="GO:0004087">
    <property type="term" value="F:carbamoyl-phosphate synthase (ammonia) activity"/>
    <property type="evidence" value="ECO:0007669"/>
    <property type="project" value="UniProtKB-EC"/>
</dbReference>
<feature type="binding site" evidence="17">
    <location>
        <position position="832"/>
    </location>
    <ligand>
        <name>Mn(2+)</name>
        <dbReference type="ChEBI" id="CHEBI:29035"/>
        <label>4</label>
    </ligand>
</feature>
<comment type="pathway">
    <text evidence="17">Pyrimidine metabolism; UMP biosynthesis via de novo pathway; (S)-dihydroorotate from bicarbonate: step 1/3.</text>
</comment>
<gene>
    <name evidence="17" type="primary">carB</name>
    <name evidence="20" type="ORF">AOX59_01600</name>
</gene>
<keyword evidence="11" id="KW-0460">Magnesium</keyword>
<feature type="binding site" evidence="17">
    <location>
        <position position="832"/>
    </location>
    <ligand>
        <name>Mg(2+)</name>
        <dbReference type="ChEBI" id="CHEBI:18420"/>
        <label>3</label>
    </ligand>
</feature>
<feature type="domain" description="ATP-grasp" evidence="18">
    <location>
        <begin position="133"/>
        <end position="327"/>
    </location>
</feature>
<feature type="binding site" evidence="17">
    <location>
        <position position="284"/>
    </location>
    <ligand>
        <name>Mn(2+)</name>
        <dbReference type="ChEBI" id="CHEBI:29035"/>
        <label>1</label>
    </ligand>
</feature>
<dbReference type="SUPFAM" id="SSF48108">
    <property type="entry name" value="Carbamoyl phosphate synthetase, large subunit connection domain"/>
    <property type="match status" value="1"/>
</dbReference>
<feature type="binding site" evidence="17">
    <location>
        <position position="820"/>
    </location>
    <ligand>
        <name>Mn(2+)</name>
        <dbReference type="ChEBI" id="CHEBI:29035"/>
        <label>3</label>
    </ligand>
</feature>
<comment type="domain">
    <text evidence="17">The large subunit is composed of 2 ATP-grasp domains that are involved in binding the 2 ATP molecules needed for carbamoyl phosphate synthesis. The N-terminal ATP-grasp domain (referred to as the carboxyphosphate synthetic component) catalyzes the ATP-dependent phosphorylation of hydrogencarbonate to carboxyphosphate and the subsequent nucleophilic attack by ammonia to form a carbamate intermediate. The C-terminal ATP-grasp domain (referred to as the carbamoyl phosphate synthetic component) then catalyzes the phosphorylation of carbamate with the second ATP to form the end product carbamoyl phosphate. The reactive and unstable enzyme intermediates are sequentially channeled from one active site to the next through the interior of the protein over a distance of at least 96 A.</text>
</comment>
<feature type="domain" description="ATP-grasp" evidence="18">
    <location>
        <begin position="671"/>
        <end position="861"/>
    </location>
</feature>
<dbReference type="GO" id="GO:0005524">
    <property type="term" value="F:ATP binding"/>
    <property type="evidence" value="ECO:0007669"/>
    <property type="project" value="UniProtKB-UniRule"/>
</dbReference>
<name>A0A0U4FA85_9BACI</name>
<evidence type="ECO:0000256" key="1">
    <source>
        <dbReference type="ARBA" id="ARBA00001936"/>
    </source>
</evidence>
<dbReference type="PANTHER" id="PTHR11405">
    <property type="entry name" value="CARBAMOYLTRANSFERASE FAMILY MEMBER"/>
    <property type="match status" value="1"/>
</dbReference>
<dbReference type="Gene3D" id="3.30.1490.20">
    <property type="entry name" value="ATP-grasp fold, A domain"/>
    <property type="match status" value="1"/>
</dbReference>
<evidence type="ECO:0000256" key="3">
    <source>
        <dbReference type="ARBA" id="ARBA00009799"/>
    </source>
</evidence>
<keyword evidence="8 17" id="KW-0677">Repeat</keyword>
<dbReference type="InterPro" id="IPR011607">
    <property type="entry name" value="MGS-like_dom"/>
</dbReference>
<feature type="binding site" evidence="17">
    <location>
        <position position="752"/>
    </location>
    <ligand>
        <name>ATP</name>
        <dbReference type="ChEBI" id="CHEBI:30616"/>
        <label>2</label>
    </ligand>
</feature>
<dbReference type="GO" id="GO:0044205">
    <property type="term" value="P:'de novo' UMP biosynthetic process"/>
    <property type="evidence" value="ECO:0007669"/>
    <property type="project" value="UniProtKB-UniRule"/>
</dbReference>
<dbReference type="HAMAP" id="MF_01210_A">
    <property type="entry name" value="CPSase_L_chain_A"/>
    <property type="match status" value="1"/>
</dbReference>
<evidence type="ECO:0000256" key="11">
    <source>
        <dbReference type="ARBA" id="ARBA00022842"/>
    </source>
</evidence>
<feature type="binding site" evidence="17">
    <location>
        <position position="242"/>
    </location>
    <ligand>
        <name>ATP</name>
        <dbReference type="ChEBI" id="CHEBI:30616"/>
        <label>1</label>
    </ligand>
</feature>
<feature type="binding site" evidence="17">
    <location>
        <position position="832"/>
    </location>
    <ligand>
        <name>Mg(2+)</name>
        <dbReference type="ChEBI" id="CHEBI:18420"/>
        <label>4</label>
    </ligand>
</feature>
<dbReference type="SUPFAM" id="SSF52335">
    <property type="entry name" value="Methylglyoxal synthase-like"/>
    <property type="match status" value="1"/>
</dbReference>
<feature type="binding site" evidence="17">
    <location>
        <position position="777"/>
    </location>
    <ligand>
        <name>ATP</name>
        <dbReference type="ChEBI" id="CHEBI:30616"/>
        <label>2</label>
    </ligand>
</feature>
<keyword evidence="6 17" id="KW-0028">Amino-acid biosynthesis</keyword>
<organism evidence="20 21">
    <name type="scientific">Lentibacillus amyloliquefaciens</name>
    <dbReference type="NCBI Taxonomy" id="1472767"/>
    <lineage>
        <taxon>Bacteria</taxon>
        <taxon>Bacillati</taxon>
        <taxon>Bacillota</taxon>
        <taxon>Bacilli</taxon>
        <taxon>Bacillales</taxon>
        <taxon>Bacillaceae</taxon>
        <taxon>Lentibacillus</taxon>
    </lineage>
</organism>
<comment type="catalytic activity">
    <reaction evidence="14 17">
        <text>hydrogencarbonate + NH4(+) + 2 ATP = carbamoyl phosphate + 2 ADP + phosphate + 2 H(+)</text>
        <dbReference type="Rhea" id="RHEA:18029"/>
        <dbReference type="ChEBI" id="CHEBI:15378"/>
        <dbReference type="ChEBI" id="CHEBI:17544"/>
        <dbReference type="ChEBI" id="CHEBI:28938"/>
        <dbReference type="ChEBI" id="CHEBI:30616"/>
        <dbReference type="ChEBI" id="CHEBI:43474"/>
        <dbReference type="ChEBI" id="CHEBI:58228"/>
        <dbReference type="ChEBI" id="CHEBI:456216"/>
        <dbReference type="EC" id="6.3.4.16"/>
    </reaction>
</comment>
<dbReference type="FunFam" id="3.30.1490.20:FF:000001">
    <property type="entry name" value="Carbamoyl-phosphate synthase large chain"/>
    <property type="match status" value="1"/>
</dbReference>
<evidence type="ECO:0000256" key="12">
    <source>
        <dbReference type="ARBA" id="ARBA00022975"/>
    </source>
</evidence>
<dbReference type="PROSITE" id="PS51855">
    <property type="entry name" value="MGS"/>
    <property type="match status" value="1"/>
</dbReference>
<dbReference type="FunFam" id="3.40.50.20:FF:000001">
    <property type="entry name" value="Carbamoyl-phosphate synthase large chain"/>
    <property type="match status" value="2"/>
</dbReference>
<feature type="binding site" evidence="17">
    <location>
        <position position="820"/>
    </location>
    <ligand>
        <name>Mg(2+)</name>
        <dbReference type="ChEBI" id="CHEBI:18420"/>
        <label>3</label>
    </ligand>
</feature>
<feature type="binding site" evidence="17">
    <location>
        <position position="778"/>
    </location>
    <ligand>
        <name>ATP</name>
        <dbReference type="ChEBI" id="CHEBI:30616"/>
        <label>2</label>
    </ligand>
</feature>
<evidence type="ECO:0000256" key="17">
    <source>
        <dbReference type="HAMAP-Rule" id="MF_01210"/>
    </source>
</evidence>
<feature type="binding site" evidence="17">
    <location>
        <position position="746"/>
    </location>
    <ligand>
        <name>ATP</name>
        <dbReference type="ChEBI" id="CHEBI:30616"/>
        <label>2</label>
    </ligand>
</feature>
<evidence type="ECO:0000256" key="13">
    <source>
        <dbReference type="ARBA" id="ARBA00023211"/>
    </source>
</evidence>
<evidence type="ECO:0000256" key="2">
    <source>
        <dbReference type="ARBA" id="ARBA00005077"/>
    </source>
</evidence>
<dbReference type="GO" id="GO:0004088">
    <property type="term" value="F:carbamoyl-phosphate synthase (glutamine-hydrolyzing) activity"/>
    <property type="evidence" value="ECO:0007669"/>
    <property type="project" value="UniProtKB-UniRule"/>
</dbReference>
<feature type="binding site" evidence="17">
    <location>
        <position position="834"/>
    </location>
    <ligand>
        <name>Mg(2+)</name>
        <dbReference type="ChEBI" id="CHEBI:18420"/>
        <label>4</label>
    </ligand>
</feature>
<dbReference type="InterPro" id="IPR005483">
    <property type="entry name" value="CPSase_dom"/>
</dbReference>
<feature type="binding site" evidence="17">
    <location>
        <position position="129"/>
    </location>
    <ligand>
        <name>ATP</name>
        <dbReference type="ChEBI" id="CHEBI:30616"/>
        <label>1</label>
    </ligand>
</feature>
<dbReference type="RefSeq" id="WP_068440886.1">
    <property type="nucleotide sequence ID" value="NZ_CP013862.1"/>
</dbReference>
<dbReference type="FunFam" id="3.30.470.20:FF:000026">
    <property type="entry name" value="Carbamoyl-phosphate synthase large chain"/>
    <property type="match status" value="1"/>
</dbReference>
<feature type="binding site" evidence="17">
    <location>
        <position position="298"/>
    </location>
    <ligand>
        <name>Mn(2+)</name>
        <dbReference type="ChEBI" id="CHEBI:29035"/>
        <label>1</label>
    </ligand>
</feature>
<feature type="binding site" evidence="17">
    <location>
        <position position="243"/>
    </location>
    <ligand>
        <name>ATP</name>
        <dbReference type="ChEBI" id="CHEBI:30616"/>
        <label>1</label>
    </ligand>
</feature>
<dbReference type="InterPro" id="IPR013815">
    <property type="entry name" value="ATP_grasp_subdomain_1"/>
</dbReference>
<feature type="region of interest" description="Carbamoyl phosphate synthetic domain" evidence="17">
    <location>
        <begin position="547"/>
        <end position="929"/>
    </location>
</feature>
<feature type="binding site" evidence="17">
    <location>
        <position position="176"/>
    </location>
    <ligand>
        <name>ATP</name>
        <dbReference type="ChEBI" id="CHEBI:30616"/>
        <label>1</label>
    </ligand>
</feature>
<dbReference type="GO" id="GO:0006541">
    <property type="term" value="P:glutamine metabolic process"/>
    <property type="evidence" value="ECO:0007669"/>
    <property type="project" value="TreeGrafter"/>
</dbReference>
<dbReference type="SUPFAM" id="SSF52440">
    <property type="entry name" value="PreATP-grasp domain"/>
    <property type="match status" value="2"/>
</dbReference>
<evidence type="ECO:0000256" key="4">
    <source>
        <dbReference type="ARBA" id="ARBA00022571"/>
    </source>
</evidence>